<feature type="region of interest" description="Disordered" evidence="1">
    <location>
        <begin position="1"/>
        <end position="23"/>
    </location>
</feature>
<dbReference type="RefSeq" id="WP_344501005.1">
    <property type="nucleotide sequence ID" value="NZ_BAAAUD010000116.1"/>
</dbReference>
<evidence type="ECO:0000256" key="1">
    <source>
        <dbReference type="SAM" id="MobiDB-lite"/>
    </source>
</evidence>
<comment type="caution">
    <text evidence="2">The sequence shown here is derived from an EMBL/GenBank/DDBJ whole genome shotgun (WGS) entry which is preliminary data.</text>
</comment>
<keyword evidence="3" id="KW-1185">Reference proteome</keyword>
<name>A0ABN3XNZ2_9ACTN</name>
<evidence type="ECO:0000313" key="3">
    <source>
        <dbReference type="Proteomes" id="UP001500403"/>
    </source>
</evidence>
<organism evidence="2 3">
    <name type="scientific">Streptomyces enissocaesilis</name>
    <dbReference type="NCBI Taxonomy" id="332589"/>
    <lineage>
        <taxon>Bacteria</taxon>
        <taxon>Bacillati</taxon>
        <taxon>Actinomycetota</taxon>
        <taxon>Actinomycetes</taxon>
        <taxon>Kitasatosporales</taxon>
        <taxon>Streptomycetaceae</taxon>
        <taxon>Streptomyces</taxon>
        <taxon>Streptomyces rochei group</taxon>
    </lineage>
</organism>
<evidence type="ECO:0000313" key="2">
    <source>
        <dbReference type="EMBL" id="GAA2974988.1"/>
    </source>
</evidence>
<accession>A0ABN3XNZ2</accession>
<gene>
    <name evidence="2" type="ORF">GCM10010446_68980</name>
</gene>
<sequence>MPAALPSTTASAPRGTELDSAGLTSTAPTLELAAALHHAVLGDHDALTAAIARLRDLTQSGDHSYYTDIAHFMAGLPLPSGHTPPRWLDGEPATRARWHQLVTARRDLLGTRP</sequence>
<dbReference type="EMBL" id="BAAAUD010000116">
    <property type="protein sequence ID" value="GAA2974988.1"/>
    <property type="molecule type" value="Genomic_DNA"/>
</dbReference>
<protein>
    <submittedName>
        <fullName evidence="2">Uncharacterized protein</fullName>
    </submittedName>
</protein>
<dbReference type="Proteomes" id="UP001500403">
    <property type="component" value="Unassembled WGS sequence"/>
</dbReference>
<proteinExistence type="predicted"/>
<feature type="compositionally biased region" description="Low complexity" evidence="1">
    <location>
        <begin position="1"/>
        <end position="13"/>
    </location>
</feature>
<reference evidence="2 3" key="1">
    <citation type="journal article" date="2019" name="Int. J. Syst. Evol. Microbiol.">
        <title>The Global Catalogue of Microorganisms (GCM) 10K type strain sequencing project: providing services to taxonomists for standard genome sequencing and annotation.</title>
        <authorList>
            <consortium name="The Broad Institute Genomics Platform"/>
            <consortium name="The Broad Institute Genome Sequencing Center for Infectious Disease"/>
            <person name="Wu L."/>
            <person name="Ma J."/>
        </authorList>
    </citation>
    <scope>NUCLEOTIDE SEQUENCE [LARGE SCALE GENOMIC DNA]</scope>
    <source>
        <strain evidence="2 3">JCM 9088</strain>
    </source>
</reference>